<evidence type="ECO:0000313" key="2">
    <source>
        <dbReference type="Proteomes" id="UP001494588"/>
    </source>
</evidence>
<organism evidence="1 2">
    <name type="scientific">Paraburkholderia sabiae</name>
    <dbReference type="NCBI Taxonomy" id="273251"/>
    <lineage>
        <taxon>Bacteria</taxon>
        <taxon>Pseudomonadati</taxon>
        <taxon>Pseudomonadota</taxon>
        <taxon>Betaproteobacteria</taxon>
        <taxon>Burkholderiales</taxon>
        <taxon>Burkholderiaceae</taxon>
        <taxon>Paraburkholderia</taxon>
    </lineage>
</organism>
<dbReference type="Proteomes" id="UP001494588">
    <property type="component" value="Unassembled WGS sequence"/>
</dbReference>
<name>A0ABU9QFK8_9BURK</name>
<keyword evidence="2" id="KW-1185">Reference proteome</keyword>
<protein>
    <submittedName>
        <fullName evidence="1">Uncharacterized protein</fullName>
    </submittedName>
</protein>
<proteinExistence type="predicted"/>
<evidence type="ECO:0000313" key="1">
    <source>
        <dbReference type="EMBL" id="MEM5288238.1"/>
    </source>
</evidence>
<comment type="caution">
    <text evidence="1">The sequence shown here is derived from an EMBL/GenBank/DDBJ whole genome shotgun (WGS) entry which is preliminary data.</text>
</comment>
<sequence>MKVFLLSDLVVHELMSMHLEGQWLTPGQFLESARLWVSRYAFNNQLSKELLGVLETEAIRIAERLMRDVEFKGQESQLERLLLDIHAVDYADPLSARILAASLEICRSKLCDSCSHCAERSEAKGACEDGWRCHPALQLLLCGTHATAR</sequence>
<accession>A0ABU9QFK8</accession>
<dbReference type="EMBL" id="JAZHGC010000017">
    <property type="protein sequence ID" value="MEM5288238.1"/>
    <property type="molecule type" value="Genomic_DNA"/>
</dbReference>
<dbReference type="RefSeq" id="WP_201655720.1">
    <property type="nucleotide sequence ID" value="NZ_CAJHCS010000023.1"/>
</dbReference>
<reference evidence="1 2" key="1">
    <citation type="submission" date="2024-01" db="EMBL/GenBank/DDBJ databases">
        <title>The diversity of rhizobia nodulating Mimosa spp. in eleven states of Brazil covering several biomes is determined by host plant, location, and edaphic factors.</title>
        <authorList>
            <person name="Rouws L."/>
            <person name="Barauna A."/>
            <person name="Beukes C."/>
            <person name="De Faria S.M."/>
            <person name="Gross E."/>
            <person name="Dos Reis Junior F.B."/>
            <person name="Simon M."/>
            <person name="Maluk M."/>
            <person name="Odee D.W."/>
            <person name="Kenicer G."/>
            <person name="Young J.P.W."/>
            <person name="Reis V.M."/>
            <person name="Zilli J."/>
            <person name="James E.K."/>
        </authorList>
    </citation>
    <scope>NUCLEOTIDE SEQUENCE [LARGE SCALE GENOMIC DNA]</scope>
    <source>
        <strain evidence="1 2">JPY77</strain>
    </source>
</reference>
<gene>
    <name evidence="1" type="ORF">V4C55_21125</name>
</gene>